<dbReference type="Proteomes" id="UP000814140">
    <property type="component" value="Unassembled WGS sequence"/>
</dbReference>
<comment type="caution">
    <text evidence="1">The sequence shown here is derived from an EMBL/GenBank/DDBJ whole genome shotgun (WGS) entry which is preliminary data.</text>
</comment>
<sequence>LAASALSEKENRTCSACGKEFANTKGLLSHWAQAARCKFYRKGKNRAMEEDELLGEDLGVEMEVDELKEGLEALAEEWEDYNSRHFIPPPLRHDSEPPSPDVSGPSRTTSLGVESEDLFTLPYVGAAKVIRMGQTLHERYRAHFAAQRKAPPDKKEQDPEDYDEDEDEDEDEDAEEGSPAEDEGASNTDNLCYPFATKEDWQVAKWAIDGRLSHQMLKGLLSIPGARQKLNISYSSMKTVLKKVDKLPARAVWKSKELWFKDRPDDKHLIQYRDPLEAIEALLGNPAHKDHIVYRPSKVFTSADKKERVYNEMWTGKW</sequence>
<keyword evidence="2" id="KW-1185">Reference proteome</keyword>
<reference evidence="1" key="1">
    <citation type="submission" date="2021-03" db="EMBL/GenBank/DDBJ databases">
        <authorList>
            <consortium name="DOE Joint Genome Institute"/>
            <person name="Ahrendt S."/>
            <person name="Looney B.P."/>
            <person name="Miyauchi S."/>
            <person name="Morin E."/>
            <person name="Drula E."/>
            <person name="Courty P.E."/>
            <person name="Chicoki N."/>
            <person name="Fauchery L."/>
            <person name="Kohler A."/>
            <person name="Kuo A."/>
            <person name="Labutti K."/>
            <person name="Pangilinan J."/>
            <person name="Lipzen A."/>
            <person name="Riley R."/>
            <person name="Andreopoulos W."/>
            <person name="He G."/>
            <person name="Johnson J."/>
            <person name="Barry K.W."/>
            <person name="Grigoriev I.V."/>
            <person name="Nagy L."/>
            <person name="Hibbett D."/>
            <person name="Henrissat B."/>
            <person name="Matheny P.B."/>
            <person name="Labbe J."/>
            <person name="Martin F."/>
        </authorList>
    </citation>
    <scope>NUCLEOTIDE SEQUENCE</scope>
    <source>
        <strain evidence="1">HHB10654</strain>
    </source>
</reference>
<reference evidence="1" key="2">
    <citation type="journal article" date="2022" name="New Phytol.">
        <title>Evolutionary transition to the ectomycorrhizal habit in the genomes of a hyperdiverse lineage of mushroom-forming fungi.</title>
        <authorList>
            <person name="Looney B."/>
            <person name="Miyauchi S."/>
            <person name="Morin E."/>
            <person name="Drula E."/>
            <person name="Courty P.E."/>
            <person name="Kohler A."/>
            <person name="Kuo A."/>
            <person name="LaButti K."/>
            <person name="Pangilinan J."/>
            <person name="Lipzen A."/>
            <person name="Riley R."/>
            <person name="Andreopoulos W."/>
            <person name="He G."/>
            <person name="Johnson J."/>
            <person name="Nolan M."/>
            <person name="Tritt A."/>
            <person name="Barry K.W."/>
            <person name="Grigoriev I.V."/>
            <person name="Nagy L.G."/>
            <person name="Hibbett D."/>
            <person name="Henrissat B."/>
            <person name="Matheny P.B."/>
            <person name="Labbe J."/>
            <person name="Martin F.M."/>
        </authorList>
    </citation>
    <scope>NUCLEOTIDE SEQUENCE</scope>
    <source>
        <strain evidence="1">HHB10654</strain>
    </source>
</reference>
<gene>
    <name evidence="1" type="ORF">BV25DRAFT_1790043</name>
</gene>
<organism evidence="1 2">
    <name type="scientific">Artomyces pyxidatus</name>
    <dbReference type="NCBI Taxonomy" id="48021"/>
    <lineage>
        <taxon>Eukaryota</taxon>
        <taxon>Fungi</taxon>
        <taxon>Dikarya</taxon>
        <taxon>Basidiomycota</taxon>
        <taxon>Agaricomycotina</taxon>
        <taxon>Agaricomycetes</taxon>
        <taxon>Russulales</taxon>
        <taxon>Auriscalpiaceae</taxon>
        <taxon>Artomyces</taxon>
    </lineage>
</organism>
<accession>A0ACB8T519</accession>
<dbReference type="EMBL" id="MU277201">
    <property type="protein sequence ID" value="KAI0063874.1"/>
    <property type="molecule type" value="Genomic_DNA"/>
</dbReference>
<name>A0ACB8T519_9AGAM</name>
<feature type="non-terminal residue" evidence="1">
    <location>
        <position position="318"/>
    </location>
</feature>
<proteinExistence type="predicted"/>
<protein>
    <submittedName>
        <fullName evidence="1">Uncharacterized protein</fullName>
    </submittedName>
</protein>
<evidence type="ECO:0000313" key="1">
    <source>
        <dbReference type="EMBL" id="KAI0063874.1"/>
    </source>
</evidence>
<evidence type="ECO:0000313" key="2">
    <source>
        <dbReference type="Proteomes" id="UP000814140"/>
    </source>
</evidence>
<feature type="non-terminal residue" evidence="1">
    <location>
        <position position="1"/>
    </location>
</feature>